<dbReference type="InterPro" id="IPR024983">
    <property type="entry name" value="CHAT_dom"/>
</dbReference>
<gene>
    <name evidence="3" type="ORF">HGRIS_001570</name>
</gene>
<feature type="region of interest" description="Disordered" evidence="1">
    <location>
        <begin position="1"/>
        <end position="20"/>
    </location>
</feature>
<dbReference type="Gene3D" id="1.25.40.10">
    <property type="entry name" value="Tetratricopeptide repeat domain"/>
    <property type="match status" value="1"/>
</dbReference>
<dbReference type="Proteomes" id="UP001556367">
    <property type="component" value="Unassembled WGS sequence"/>
</dbReference>
<dbReference type="SUPFAM" id="SSF48452">
    <property type="entry name" value="TPR-like"/>
    <property type="match status" value="1"/>
</dbReference>
<evidence type="ECO:0000313" key="4">
    <source>
        <dbReference type="Proteomes" id="UP001556367"/>
    </source>
</evidence>
<name>A0ABR3JRN2_9AGAR</name>
<dbReference type="Pfam" id="PF12770">
    <property type="entry name" value="CHAT"/>
    <property type="match status" value="1"/>
</dbReference>
<reference evidence="4" key="1">
    <citation type="submission" date="2024-06" db="EMBL/GenBank/DDBJ databases">
        <title>Multi-omics analyses provide insights into the biosynthesis of the anticancer antibiotic pleurotin in Hohenbuehelia grisea.</title>
        <authorList>
            <person name="Weaver J.A."/>
            <person name="Alberti F."/>
        </authorList>
    </citation>
    <scope>NUCLEOTIDE SEQUENCE [LARGE SCALE GENOMIC DNA]</scope>
    <source>
        <strain evidence="4">T-177</strain>
    </source>
</reference>
<keyword evidence="4" id="KW-1185">Reference proteome</keyword>
<feature type="domain" description="CHAT" evidence="2">
    <location>
        <begin position="442"/>
        <end position="639"/>
    </location>
</feature>
<dbReference type="Pfam" id="PF13374">
    <property type="entry name" value="TPR_10"/>
    <property type="match status" value="2"/>
</dbReference>
<evidence type="ECO:0000256" key="1">
    <source>
        <dbReference type="SAM" id="MobiDB-lite"/>
    </source>
</evidence>
<sequence>MASEDDSSLDREINSSTEALELCPPGDPLCSKALINLAVALNDQYQQQGAEDDLEKMIKLETEALELTPPSHPLRDISLSNLAGSLKHQYQRTGAQRDLERAIELETEALELRPPGHPSFAFSSAALAETLWISASQECPSNTETVFTLVRKACIDRISPIQDSLRCVHLWVAWARQIHNDTELGNAYTTFTEVLSRYLAIGPTMQSQYSALLRQASTLSLPMDAAAHAIETGHMDRAVEFLDAGRSLLWSEMRRFREPLLRSELLDDDLAARFKSTRSELQRLSTAEARQDHVMSGDINSTLSSAISYDSGLLARKRQLHEEFEGLIALIQKHPGFEDFLGRPSFDKLKEAAREGPVIIVNCSKYSSHVMIVFANRSTPSLITLDKSFWATASRIRTLYLEARQEANGQAQRFAKKLKTVTKQLWNLVVVHVVNKLKEERSGYNFVIDSYISSYTPTLKALIDSHQSSPTPITKLLEPHPTILVIAQTLDRNLPSAGKEIAVMRKLGSFVECLDAQEATYASVLRHLPSCSLAHFICHGLAAPIPFDSSLRLHDKPLTLNDIINVHLPNAQFAFLAACHTAEHSASAPQDEVLHLAGAMQFSGFRSVVGTMWEMVDQDGLDVAEKFYVEMLTQDNDMGQRHTRAARTLWAATKALKEKGVRMDRWLSRTALMILNESTGLVASYILVLVDCTAMHQQSNSNICIESIV</sequence>
<evidence type="ECO:0000313" key="3">
    <source>
        <dbReference type="EMBL" id="KAL0957793.1"/>
    </source>
</evidence>
<organism evidence="3 4">
    <name type="scientific">Hohenbuehelia grisea</name>
    <dbReference type="NCBI Taxonomy" id="104357"/>
    <lineage>
        <taxon>Eukaryota</taxon>
        <taxon>Fungi</taxon>
        <taxon>Dikarya</taxon>
        <taxon>Basidiomycota</taxon>
        <taxon>Agaricomycotina</taxon>
        <taxon>Agaricomycetes</taxon>
        <taxon>Agaricomycetidae</taxon>
        <taxon>Agaricales</taxon>
        <taxon>Pleurotineae</taxon>
        <taxon>Pleurotaceae</taxon>
        <taxon>Hohenbuehelia</taxon>
    </lineage>
</organism>
<accession>A0ABR3JRN2</accession>
<comment type="caution">
    <text evidence="3">The sequence shown here is derived from an EMBL/GenBank/DDBJ whole genome shotgun (WGS) entry which is preliminary data.</text>
</comment>
<proteinExistence type="predicted"/>
<evidence type="ECO:0000259" key="2">
    <source>
        <dbReference type="Pfam" id="PF12770"/>
    </source>
</evidence>
<dbReference type="InterPro" id="IPR011990">
    <property type="entry name" value="TPR-like_helical_dom_sf"/>
</dbReference>
<dbReference type="EMBL" id="JASNQZ010000005">
    <property type="protein sequence ID" value="KAL0957793.1"/>
    <property type="molecule type" value="Genomic_DNA"/>
</dbReference>
<protein>
    <recommendedName>
        <fullName evidence="2">CHAT domain-containing protein</fullName>
    </recommendedName>
</protein>